<organism evidence="1 2">
    <name type="scientific">Pontibacter ruber</name>
    <dbReference type="NCBI Taxonomy" id="1343895"/>
    <lineage>
        <taxon>Bacteria</taxon>
        <taxon>Pseudomonadati</taxon>
        <taxon>Bacteroidota</taxon>
        <taxon>Cytophagia</taxon>
        <taxon>Cytophagales</taxon>
        <taxon>Hymenobacteraceae</taxon>
        <taxon>Pontibacter</taxon>
    </lineage>
</organism>
<dbReference type="RefSeq" id="WP_250431905.1">
    <property type="nucleotide sequence ID" value="NZ_JALPRR010000004.1"/>
</dbReference>
<evidence type="ECO:0000313" key="1">
    <source>
        <dbReference type="EMBL" id="MFD2248163.1"/>
    </source>
</evidence>
<dbReference type="Proteomes" id="UP001597374">
    <property type="component" value="Unassembled WGS sequence"/>
</dbReference>
<dbReference type="EMBL" id="JBHUIM010000003">
    <property type="protein sequence ID" value="MFD2248163.1"/>
    <property type="molecule type" value="Genomic_DNA"/>
</dbReference>
<reference evidence="2" key="1">
    <citation type="journal article" date="2019" name="Int. J. Syst. Evol. Microbiol.">
        <title>The Global Catalogue of Microorganisms (GCM) 10K type strain sequencing project: providing services to taxonomists for standard genome sequencing and annotation.</title>
        <authorList>
            <consortium name="The Broad Institute Genomics Platform"/>
            <consortium name="The Broad Institute Genome Sequencing Center for Infectious Disease"/>
            <person name="Wu L."/>
            <person name="Ma J."/>
        </authorList>
    </citation>
    <scope>NUCLEOTIDE SEQUENCE [LARGE SCALE GENOMIC DNA]</scope>
    <source>
        <strain evidence="2">CGMCC 4.1782</strain>
    </source>
</reference>
<accession>A0ABW5D3M8</accession>
<proteinExistence type="predicted"/>
<gene>
    <name evidence="1" type="ORF">ACFSKP_17985</name>
</gene>
<sequence length="102" mass="11803">MEHTPALLASASSQLQKLFETDEIPYASEEEVFRRIASVVGHLLRTDLNRLLHILYRIDVNEQDVKLAMAASSEEEIAENIARLIIKRELQKAQIRLKYSRR</sequence>
<comment type="caution">
    <text evidence="1">The sequence shown here is derived from an EMBL/GenBank/DDBJ whole genome shotgun (WGS) entry which is preliminary data.</text>
</comment>
<name>A0ABW5D3M8_9BACT</name>
<protein>
    <submittedName>
        <fullName evidence="1">Uncharacterized protein</fullName>
    </submittedName>
</protein>
<keyword evidence="2" id="KW-1185">Reference proteome</keyword>
<evidence type="ECO:0000313" key="2">
    <source>
        <dbReference type="Proteomes" id="UP001597374"/>
    </source>
</evidence>